<dbReference type="AlphaFoldDB" id="A0A0F9Q7H9"/>
<accession>A0A0F9Q7H9</accession>
<proteinExistence type="predicted"/>
<evidence type="ECO:0000313" key="1">
    <source>
        <dbReference type="EMBL" id="KKN09206.1"/>
    </source>
</evidence>
<organism evidence="1">
    <name type="scientific">marine sediment metagenome</name>
    <dbReference type="NCBI Taxonomy" id="412755"/>
    <lineage>
        <taxon>unclassified sequences</taxon>
        <taxon>metagenomes</taxon>
        <taxon>ecological metagenomes</taxon>
    </lineage>
</organism>
<sequence>MSDTLPPENPLVALRLRFRDGCGLEWTFEPEVPQAKAMAALGHFAADVGQKPELTGILPSLAVERLSEAIEAFLAKQETEDWSSGEMAAAILSEL</sequence>
<reference evidence="1" key="1">
    <citation type="journal article" date="2015" name="Nature">
        <title>Complex archaea that bridge the gap between prokaryotes and eukaryotes.</title>
        <authorList>
            <person name="Spang A."/>
            <person name="Saw J.H."/>
            <person name="Jorgensen S.L."/>
            <person name="Zaremba-Niedzwiedzka K."/>
            <person name="Martijn J."/>
            <person name="Lind A.E."/>
            <person name="van Eijk R."/>
            <person name="Schleper C."/>
            <person name="Guy L."/>
            <person name="Ettema T.J."/>
        </authorList>
    </citation>
    <scope>NUCLEOTIDE SEQUENCE</scope>
</reference>
<name>A0A0F9Q7H9_9ZZZZ</name>
<protein>
    <submittedName>
        <fullName evidence="1">Uncharacterized protein</fullName>
    </submittedName>
</protein>
<gene>
    <name evidence="1" type="ORF">LCGC14_1049010</name>
</gene>
<comment type="caution">
    <text evidence="1">The sequence shown here is derived from an EMBL/GenBank/DDBJ whole genome shotgun (WGS) entry which is preliminary data.</text>
</comment>
<dbReference type="EMBL" id="LAZR01004374">
    <property type="protein sequence ID" value="KKN09206.1"/>
    <property type="molecule type" value="Genomic_DNA"/>
</dbReference>